<feature type="coiled-coil region" evidence="1">
    <location>
        <begin position="314"/>
        <end position="515"/>
    </location>
</feature>
<feature type="coiled-coil region" evidence="1">
    <location>
        <begin position="106"/>
        <end position="249"/>
    </location>
</feature>
<evidence type="ECO:0000256" key="1">
    <source>
        <dbReference type="SAM" id="Coils"/>
    </source>
</evidence>
<reference evidence="2" key="1">
    <citation type="journal article" date="2000" name="Vet. Immunol. Immunopathol.">
        <title>Cellular immune response of lymph nodes from dogs following the intradermal injection of a recombinant antigen corresponding to a 66 kDa protein of Echinococcus granulosus.</title>
        <authorList>
            <person name="Fu Y."/>
            <person name="Saint-Andre Marchal I."/>
            <person name="Marchal T."/>
            <person name="Bosquet G."/>
            <person name="Petavy A.F."/>
        </authorList>
    </citation>
    <scope>NUCLEOTIDE SEQUENCE</scope>
</reference>
<accession>O76379</accession>
<name>O76379_ECHGR</name>
<dbReference type="AlphaFoldDB" id="O76379"/>
<evidence type="ECO:0000313" key="2">
    <source>
        <dbReference type="EMBL" id="AAC21558.1"/>
    </source>
</evidence>
<dbReference type="SMR" id="O76379"/>
<organism evidence="2">
    <name type="scientific">Echinococcus granulosus</name>
    <name type="common">Hydatid tapeworm</name>
    <dbReference type="NCBI Taxonomy" id="6210"/>
    <lineage>
        <taxon>Eukaryota</taxon>
        <taxon>Metazoa</taxon>
        <taxon>Spiralia</taxon>
        <taxon>Lophotrochozoa</taxon>
        <taxon>Platyhelminthes</taxon>
        <taxon>Cestoda</taxon>
        <taxon>Eucestoda</taxon>
        <taxon>Cyclophyllidea</taxon>
        <taxon>Taeniidae</taxon>
        <taxon>Echinococcus</taxon>
        <taxon>Echinococcus granulosus group</taxon>
    </lineage>
</organism>
<dbReference type="EMBL" id="AF067807">
    <property type="protein sequence ID" value="AAC21558.1"/>
    <property type="molecule type" value="mRNA"/>
</dbReference>
<protein>
    <submittedName>
        <fullName evidence="2">Paramyosin related protein</fullName>
    </submittedName>
</protein>
<feature type="non-terminal residue" evidence="2">
    <location>
        <position position="1"/>
    </location>
</feature>
<gene>
    <name evidence="2" type="primary">A31</name>
</gene>
<feature type="coiled-coil region" evidence="1">
    <location>
        <begin position="3"/>
        <end position="79"/>
    </location>
</feature>
<proteinExistence type="evidence at transcript level"/>
<keyword evidence="1" id="KW-0175">Coiled coil</keyword>
<sequence>TRPQRKKNEYEDLELQLENAQNNIRTQESNCRRLSLEHMKALEEIKMKQITMEGLETKITELIQRNEDLTKEALNTKNVESSNREEVLLSKIKSLEKTAKHLHIVLKEEKHYNNQLKEEIDEIRKENLATLQTRLNEIFQKESEMNSERKALNMRIMALEAENERLRISAAEKQAMDDSTASSDGIYFAIEEERKKSAELRRALITQESRNLELQNDLERLQRETRDELDEQKAEIEKLHKELVGADNSKTTVQSIRNEMRGIQVQIQLLRGGYLDLFHDKIGHYKEKLQESETKLLELQGTHDQTKRIHDVEKDKLAQELKYMEKQINLCSNENNKLKDALASMENQITGLLNGNELLKKKIEMLETRAETKEINTKLENLLKTETQELLTTIKDLDSKLTESGEEVKELKKQLEKAEKQIRDAEVLTDEKNKIIEEMKKTINKLSETKKEVEDKNSELRKASIQKQSLIEEKEILGRQLELKDTIISAMKKEKDALRHELHEMRDTINTLTEKIATIKIPEPLPMKPIEIPKPLQKEGVNKAMENEIQTYKDTIKTLKDEIFDKSRVINENQVIIKQLERDLNDMKGLVGFYKAFAKKK</sequence>